<feature type="domain" description="Uncharacterized protein TP-0789" evidence="5">
    <location>
        <begin position="124"/>
        <end position="230"/>
    </location>
</feature>
<dbReference type="SUPFAM" id="SSF48452">
    <property type="entry name" value="TPR-like"/>
    <property type="match status" value="3"/>
</dbReference>
<dbReference type="Pfam" id="PF13181">
    <property type="entry name" value="TPR_8"/>
    <property type="match status" value="2"/>
</dbReference>
<dbReference type="PANTHER" id="PTHR44858">
    <property type="entry name" value="TETRATRICOPEPTIDE REPEAT PROTEIN 6"/>
    <property type="match status" value="1"/>
</dbReference>
<evidence type="ECO:0000313" key="6">
    <source>
        <dbReference type="EMBL" id="AGB40304.1"/>
    </source>
</evidence>
<keyword evidence="7" id="KW-1185">Reference proteome</keyword>
<dbReference type="Pfam" id="PF14559">
    <property type="entry name" value="TPR_19"/>
    <property type="match status" value="1"/>
</dbReference>
<feature type="signal peptide" evidence="4">
    <location>
        <begin position="1"/>
        <end position="22"/>
    </location>
</feature>
<keyword evidence="4" id="KW-0732">Signal</keyword>
<feature type="chain" id="PRO_5003944808" description="Uncharacterized protein TP-0789 domain-containing protein" evidence="4">
    <location>
        <begin position="23"/>
        <end position="774"/>
    </location>
</feature>
<dbReference type="RefSeq" id="WP_015326030.1">
    <property type="nucleotide sequence ID" value="NC_019978.1"/>
</dbReference>
<dbReference type="InterPro" id="IPR011990">
    <property type="entry name" value="TPR-like_helical_dom_sf"/>
</dbReference>
<organism evidence="6 7">
    <name type="scientific">Halobacteroides halobius (strain ATCC 35273 / DSM 5150 / MD-1)</name>
    <dbReference type="NCBI Taxonomy" id="748449"/>
    <lineage>
        <taxon>Bacteria</taxon>
        <taxon>Bacillati</taxon>
        <taxon>Bacillota</taxon>
        <taxon>Clostridia</taxon>
        <taxon>Halanaerobiales</taxon>
        <taxon>Halobacteroidaceae</taxon>
        <taxon>Halobacteroides</taxon>
    </lineage>
</organism>
<dbReference type="OrthoDB" id="2109918at2"/>
<keyword evidence="1" id="KW-0677">Repeat</keyword>
<evidence type="ECO:0000256" key="3">
    <source>
        <dbReference type="PROSITE-ProRule" id="PRU00339"/>
    </source>
</evidence>
<gene>
    <name evidence="6" type="ordered locus">Halha_0293</name>
</gene>
<evidence type="ECO:0000256" key="2">
    <source>
        <dbReference type="ARBA" id="ARBA00022803"/>
    </source>
</evidence>
<accession>L0K7J4</accession>
<dbReference type="eggNOG" id="COG0457">
    <property type="taxonomic scope" value="Bacteria"/>
</dbReference>
<feature type="repeat" description="TPR" evidence="3">
    <location>
        <begin position="600"/>
        <end position="633"/>
    </location>
</feature>
<dbReference type="InterPro" id="IPR033399">
    <property type="entry name" value="TP_0789-like"/>
</dbReference>
<dbReference type="EMBL" id="CP003359">
    <property type="protein sequence ID" value="AGB40304.1"/>
    <property type="molecule type" value="Genomic_DNA"/>
</dbReference>
<dbReference type="KEGG" id="hhl:Halha_0293"/>
<dbReference type="eggNOG" id="COG4783">
    <property type="taxonomic scope" value="Bacteria"/>
</dbReference>
<keyword evidence="2 3" id="KW-0802">TPR repeat</keyword>
<dbReference type="HOGENOM" id="CLU_379773_0_0_9"/>
<dbReference type="Pfam" id="PF13431">
    <property type="entry name" value="TPR_17"/>
    <property type="match status" value="1"/>
</dbReference>
<dbReference type="Pfam" id="PF17131">
    <property type="entry name" value="LolA_like"/>
    <property type="match status" value="1"/>
</dbReference>
<evidence type="ECO:0000259" key="5">
    <source>
        <dbReference type="Pfam" id="PF17131"/>
    </source>
</evidence>
<dbReference type="PANTHER" id="PTHR44858:SF1">
    <property type="entry name" value="UDP-N-ACETYLGLUCOSAMINE--PEPTIDE N-ACETYLGLUCOSAMINYLTRANSFERASE SPINDLY-RELATED"/>
    <property type="match status" value="1"/>
</dbReference>
<sequence>MKKYILCSLIIMILVLGNSAYANDISAQSLLQDIIKQMDQVKDFKGTIVTKVTSADKVYNFKTKVMKSRTRLMTQHIKGSKFSASAGRLLNTIPLLYLPPDYSTIMTTLPIEGQLDYQNPLQNLDKLYKIKLLGEAIYQNREVYILQLENLFSTQRIYIDKERSLITKIKVFNSSNIKVADISYTDFELFASQVWLPTKIKVDTLFNNSRLEIEYQDWKVNLGLTSFDFAKGFQSDYKDKINKLQNKLEKWPQNEELYWKISQIYQENDKLNQAITNLRNAILINNRIKYREELVRLLLLQGKYKEALGEVRVALQLDYNNPKLYYLLGKTQLQLGRVEQARYSLEKAVNYAPENITYLEKLFWVYYNLASKSDKYMLEQAEDTIQKLISLDKDNENYRIYLGDVYFKEGEVVKTAQAYNKAISLAPKDTWGYIKLAEFYKKTGKYSKAEELYRYIIYLDNSLRNRKRLANLYFKFNKYKLALKQYQIINERTADNFDIKLKLIECYLGAGANMKARLLIQQVLKEHSQGKIYLQLAQLAERYSLETAVDIYYQALQSNKKLTSQQQAKIYRALNRILYNQEKKWELKLLKDYLHLKSQGRIYQLLGKYQLKDGDLGQAINSFKLAIEYNNSAANYYKLAVSYLLAGKFDLVEDVSKKLINLEAANKVDKLLSVKNRLIKLREEFQSSYLPGRINYIEGNRLREDGKLNQALINYQAAISENYDYQIPRFYVAVIQALQGNWLEYKLAKSSLGASKLKLLQDLIMVLRSANIIS</sequence>
<reference evidence="7" key="1">
    <citation type="submission" date="2012-02" db="EMBL/GenBank/DDBJ databases">
        <title>The complete genome of Halobacteroides halobius DSM 5150.</title>
        <authorList>
            <person name="Lucas S."/>
            <person name="Copeland A."/>
            <person name="Lapidus A."/>
            <person name="Glavina del Rio T."/>
            <person name="Dalin E."/>
            <person name="Tice H."/>
            <person name="Bruce D."/>
            <person name="Goodwin L."/>
            <person name="Pitluck S."/>
            <person name="Peters L."/>
            <person name="Mikhailova N."/>
            <person name="Gu W."/>
            <person name="Kyrpides N."/>
            <person name="Mavromatis K."/>
            <person name="Ivanova N."/>
            <person name="Brettin T."/>
            <person name="Detter J.C."/>
            <person name="Han C."/>
            <person name="Larimer F."/>
            <person name="Land M."/>
            <person name="Hauser L."/>
            <person name="Markowitz V."/>
            <person name="Cheng J.-F."/>
            <person name="Hugenholtz P."/>
            <person name="Woyke T."/>
            <person name="Wu D."/>
            <person name="Tindall B."/>
            <person name="Pomrenke H."/>
            <person name="Brambilla E."/>
            <person name="Klenk H.-P."/>
            <person name="Eisen J.A."/>
        </authorList>
    </citation>
    <scope>NUCLEOTIDE SEQUENCE [LARGE SCALE GENOMIC DNA]</scope>
    <source>
        <strain evidence="7">ATCC 35273 / DSM 5150 / MD-1</strain>
    </source>
</reference>
<evidence type="ECO:0000256" key="4">
    <source>
        <dbReference type="SAM" id="SignalP"/>
    </source>
</evidence>
<dbReference type="InterPro" id="IPR019734">
    <property type="entry name" value="TPR_rpt"/>
</dbReference>
<dbReference type="AlphaFoldDB" id="L0K7J4"/>
<feature type="repeat" description="TPR" evidence="3">
    <location>
        <begin position="396"/>
        <end position="429"/>
    </location>
</feature>
<dbReference type="Proteomes" id="UP000010880">
    <property type="component" value="Chromosome"/>
</dbReference>
<name>L0K7J4_HALHC</name>
<dbReference type="InterPro" id="IPR050498">
    <property type="entry name" value="Ycf3"/>
</dbReference>
<protein>
    <recommendedName>
        <fullName evidence="5">Uncharacterized protein TP-0789 domain-containing protein</fullName>
    </recommendedName>
</protein>
<dbReference type="Gene3D" id="1.25.40.10">
    <property type="entry name" value="Tetratricopeptide repeat domain"/>
    <property type="match status" value="4"/>
</dbReference>
<dbReference type="PROSITE" id="PS50005">
    <property type="entry name" value="TPR"/>
    <property type="match status" value="3"/>
</dbReference>
<evidence type="ECO:0000313" key="7">
    <source>
        <dbReference type="Proteomes" id="UP000010880"/>
    </source>
</evidence>
<feature type="repeat" description="TPR" evidence="3">
    <location>
        <begin position="322"/>
        <end position="355"/>
    </location>
</feature>
<dbReference type="STRING" id="748449.Halha_0293"/>
<proteinExistence type="predicted"/>
<dbReference type="SMART" id="SM00028">
    <property type="entry name" value="TPR"/>
    <property type="match status" value="7"/>
</dbReference>
<dbReference type="Gene3D" id="2.50.20.10">
    <property type="entry name" value="Lipoprotein localisation LolA/LolB/LppX"/>
    <property type="match status" value="1"/>
</dbReference>
<evidence type="ECO:0000256" key="1">
    <source>
        <dbReference type="ARBA" id="ARBA00022737"/>
    </source>
</evidence>